<feature type="transmembrane region" description="Helical" evidence="1">
    <location>
        <begin position="86"/>
        <end position="104"/>
    </location>
</feature>
<protein>
    <submittedName>
        <fullName evidence="2">Uncharacterized protein</fullName>
    </submittedName>
</protein>
<keyword evidence="3" id="KW-1185">Reference proteome</keyword>
<accession>A0ABS0FAK5</accession>
<comment type="caution">
    <text evidence="2">The sequence shown here is derived from an EMBL/GenBank/DDBJ whole genome shotgun (WGS) entry which is preliminary data.</text>
</comment>
<dbReference type="RefSeq" id="WP_196079247.1">
    <property type="nucleotide sequence ID" value="NZ_JADPVI010000001.1"/>
</dbReference>
<evidence type="ECO:0000256" key="1">
    <source>
        <dbReference type="SAM" id="Phobius"/>
    </source>
</evidence>
<dbReference type="EMBL" id="JADPVI010000001">
    <property type="protein sequence ID" value="MBF8456747.1"/>
    <property type="molecule type" value="Genomic_DNA"/>
</dbReference>
<keyword evidence="1" id="KW-0472">Membrane</keyword>
<sequence length="199" mass="23792">MKITQKKLFKTQVLDFDDSKLHITTSKLGNKNEFDISFESIFTEKYHIKESSLILFFSAAFFYLLSFALYYWRFIQHDKNIEEEAFVFWAIVATILLALGILFLQNFWKINLAGGSFLKIYKNSPAKSEVDHFIEELFNRRNEYLKKMYGHINPNLDYENQHNNFRWLLNMKVFSTLEFEEKVRSLDEIFNKNSTKIGF</sequence>
<gene>
    <name evidence="2" type="ORF">IV494_06080</name>
</gene>
<reference evidence="2 3" key="1">
    <citation type="submission" date="2020-11" db="EMBL/GenBank/DDBJ databases">
        <title>Kaistella gelatinilytica sp. nov., a flavobacterium isolated from Antarctic Soil.</title>
        <authorList>
            <person name="Li J."/>
        </authorList>
    </citation>
    <scope>NUCLEOTIDE SEQUENCE [LARGE SCALE GENOMIC DNA]</scope>
    <source>
        <strain evidence="2 3">G5-32</strain>
    </source>
</reference>
<feature type="transmembrane region" description="Helical" evidence="1">
    <location>
        <begin position="53"/>
        <end position="74"/>
    </location>
</feature>
<dbReference type="Proteomes" id="UP000660070">
    <property type="component" value="Unassembled WGS sequence"/>
</dbReference>
<keyword evidence="1" id="KW-0812">Transmembrane</keyword>
<evidence type="ECO:0000313" key="2">
    <source>
        <dbReference type="EMBL" id="MBF8456747.1"/>
    </source>
</evidence>
<evidence type="ECO:0000313" key="3">
    <source>
        <dbReference type="Proteomes" id="UP000660070"/>
    </source>
</evidence>
<organism evidence="2 3">
    <name type="scientific">Kaistella gelatinilytica</name>
    <dbReference type="NCBI Taxonomy" id="2787636"/>
    <lineage>
        <taxon>Bacteria</taxon>
        <taxon>Pseudomonadati</taxon>
        <taxon>Bacteroidota</taxon>
        <taxon>Flavobacteriia</taxon>
        <taxon>Flavobacteriales</taxon>
        <taxon>Weeksellaceae</taxon>
        <taxon>Chryseobacterium group</taxon>
        <taxon>Kaistella</taxon>
    </lineage>
</organism>
<keyword evidence="1" id="KW-1133">Transmembrane helix</keyword>
<name>A0ABS0FAK5_9FLAO</name>
<proteinExistence type="predicted"/>